<dbReference type="SUPFAM" id="SSF54862">
    <property type="entry name" value="4Fe-4S ferredoxins"/>
    <property type="match status" value="1"/>
</dbReference>
<keyword evidence="5" id="KW-0479">Metal-binding</keyword>
<comment type="function">
    <text evidence="1">Could be a 3Fe-4S cluster-containing protein.</text>
</comment>
<reference evidence="12" key="1">
    <citation type="submission" date="2017-02" db="EMBL/GenBank/DDBJ databases">
        <authorList>
            <person name="Varghese N."/>
            <person name="Submissions S."/>
        </authorList>
    </citation>
    <scope>NUCLEOTIDE SEQUENCE [LARGE SCALE GENOMIC DNA]</scope>
    <source>
        <strain evidence="12">DSM 16521</strain>
    </source>
</reference>
<name>A0A1T4Q5Z7_9FIRM</name>
<evidence type="ECO:0000313" key="11">
    <source>
        <dbReference type="EMBL" id="SJZ99104.1"/>
    </source>
</evidence>
<dbReference type="EMBL" id="FUXM01000016">
    <property type="protein sequence ID" value="SJZ99104.1"/>
    <property type="molecule type" value="Genomic_DNA"/>
</dbReference>
<dbReference type="RefSeq" id="WP_078665607.1">
    <property type="nucleotide sequence ID" value="NZ_FUXM01000016.1"/>
</dbReference>
<keyword evidence="9" id="KW-0535">Nitrogen fixation</keyword>
<keyword evidence="12" id="KW-1185">Reference proteome</keyword>
<evidence type="ECO:0000256" key="5">
    <source>
        <dbReference type="ARBA" id="ARBA00022723"/>
    </source>
</evidence>
<evidence type="ECO:0000256" key="3">
    <source>
        <dbReference type="ARBA" id="ARBA00020378"/>
    </source>
</evidence>
<evidence type="ECO:0000256" key="2">
    <source>
        <dbReference type="ARBA" id="ARBA00009192"/>
    </source>
</evidence>
<dbReference type="Pfam" id="PF05187">
    <property type="entry name" value="Fer4_ETF_QO"/>
    <property type="match status" value="1"/>
</dbReference>
<dbReference type="PANTHER" id="PTHR43082:SF3">
    <property type="entry name" value="FERREDOXIN-LIKE PROTEIN YDIT"/>
    <property type="match status" value="1"/>
</dbReference>
<dbReference type="Gene3D" id="3.30.70.20">
    <property type="match status" value="1"/>
</dbReference>
<dbReference type="InterPro" id="IPR017900">
    <property type="entry name" value="4Fe4S_Fe_S_CS"/>
</dbReference>
<dbReference type="InterPro" id="IPR012206">
    <property type="entry name" value="Fd_FixX"/>
</dbReference>
<dbReference type="OrthoDB" id="9800260at2"/>
<dbReference type="InterPro" id="IPR007859">
    <property type="entry name" value="ETF-QO/FixX_C"/>
</dbReference>
<keyword evidence="7" id="KW-0408">Iron</keyword>
<feature type="domain" description="4Fe-4S ferredoxin-type" evidence="10">
    <location>
        <begin position="44"/>
        <end position="73"/>
    </location>
</feature>
<dbReference type="AlphaFoldDB" id="A0A1T4Q5Z7"/>
<organism evidence="11 12">
    <name type="scientific">Carboxydocella sporoproducens DSM 16521</name>
    <dbReference type="NCBI Taxonomy" id="1121270"/>
    <lineage>
        <taxon>Bacteria</taxon>
        <taxon>Bacillati</taxon>
        <taxon>Bacillota</taxon>
        <taxon>Clostridia</taxon>
        <taxon>Eubacteriales</taxon>
        <taxon>Clostridiales Family XVI. Incertae Sedis</taxon>
        <taxon>Carboxydocella</taxon>
    </lineage>
</organism>
<evidence type="ECO:0000259" key="10">
    <source>
        <dbReference type="PROSITE" id="PS51379"/>
    </source>
</evidence>
<comment type="similarity">
    <text evidence="2">To ferredoxins from P.putida and C.tartarivorum, ferredoxin I from A.vinelandii, ferredoxin II from D.desulfuricans.</text>
</comment>
<protein>
    <recommendedName>
        <fullName evidence="3">Ferredoxin-like protein</fullName>
    </recommendedName>
</protein>
<dbReference type="PROSITE" id="PS51379">
    <property type="entry name" value="4FE4S_FER_2"/>
    <property type="match status" value="1"/>
</dbReference>
<sequence length="83" mass="9357">MQTEIHPSPVEHISLKNPALCRKKCPEHPCTFICPSGVFHWQGDRIRIEQEQCVECGACELACPQGNINWTLPPGGFGVVYHW</sequence>
<evidence type="ECO:0000256" key="4">
    <source>
        <dbReference type="ARBA" id="ARBA00022448"/>
    </source>
</evidence>
<gene>
    <name evidence="11" type="ORF">SAMN02745885_01542</name>
</gene>
<accession>A0A1T4Q5Z7</accession>
<evidence type="ECO:0000313" key="12">
    <source>
        <dbReference type="Proteomes" id="UP000189933"/>
    </source>
</evidence>
<dbReference type="GO" id="GO:0005506">
    <property type="term" value="F:iron ion binding"/>
    <property type="evidence" value="ECO:0007669"/>
    <property type="project" value="InterPro"/>
</dbReference>
<evidence type="ECO:0000256" key="6">
    <source>
        <dbReference type="ARBA" id="ARBA00022982"/>
    </source>
</evidence>
<dbReference type="Proteomes" id="UP000189933">
    <property type="component" value="Unassembled WGS sequence"/>
</dbReference>
<dbReference type="PROSITE" id="PS00198">
    <property type="entry name" value="4FE4S_FER_1"/>
    <property type="match status" value="1"/>
</dbReference>
<keyword evidence="6" id="KW-0249">Electron transport</keyword>
<evidence type="ECO:0000256" key="8">
    <source>
        <dbReference type="ARBA" id="ARBA00023014"/>
    </source>
</evidence>
<dbReference type="InterPro" id="IPR017896">
    <property type="entry name" value="4Fe4S_Fe-S-bd"/>
</dbReference>
<dbReference type="GO" id="GO:0051536">
    <property type="term" value="F:iron-sulfur cluster binding"/>
    <property type="evidence" value="ECO:0007669"/>
    <property type="project" value="UniProtKB-KW"/>
</dbReference>
<proteinExistence type="predicted"/>
<evidence type="ECO:0000256" key="9">
    <source>
        <dbReference type="ARBA" id="ARBA00023231"/>
    </source>
</evidence>
<dbReference type="PANTHER" id="PTHR43082">
    <property type="entry name" value="FERREDOXIN-LIKE"/>
    <property type="match status" value="1"/>
</dbReference>
<evidence type="ECO:0000256" key="7">
    <source>
        <dbReference type="ARBA" id="ARBA00023004"/>
    </source>
</evidence>
<evidence type="ECO:0000256" key="1">
    <source>
        <dbReference type="ARBA" id="ARBA00003208"/>
    </source>
</evidence>
<keyword evidence="4" id="KW-0813">Transport</keyword>
<keyword evidence="8" id="KW-0411">Iron-sulfur</keyword>